<protein>
    <submittedName>
        <fullName evidence="1">Terminase family protein</fullName>
    </submittedName>
</protein>
<dbReference type="EMBL" id="CP137892">
    <property type="protein sequence ID" value="WPC03501.1"/>
    <property type="molecule type" value="Genomic_DNA"/>
</dbReference>
<evidence type="ECO:0000313" key="1">
    <source>
        <dbReference type="EMBL" id="WPC03501.1"/>
    </source>
</evidence>
<keyword evidence="2" id="KW-1185">Reference proteome</keyword>
<dbReference type="Gene3D" id="3.30.420.280">
    <property type="match status" value="1"/>
</dbReference>
<evidence type="ECO:0000313" key="2">
    <source>
        <dbReference type="Proteomes" id="UP001305928"/>
    </source>
</evidence>
<gene>
    <name evidence="1" type="ORF">SBP02_11965</name>
</gene>
<sequence length="525" mass="59651">MAAEIAQIAEIRRRRSRTARNVVWQPTRSKTGGLSSQELFLAVGQPNSLVHEVLFHGTRGNGKSVCLLMGFGQHVGKGWGQYWRGVIIRRQCSALNDLINESHKLFPRIFPGAKYNISKREWTFPTGEVLIFQFIEKPQQYEAKFHGQQYTYIGFDELTTWATDEIYEKLLSTLRTAYQPTKRQPLMPPKQVRAMTNPWGIGKAWVKERFIDGKRNGQIESTVKTLKDNDGNDVQVEWKRLAIFGTIFENSYVDIGYKAWLMSISDPVVRESWLYGNWEVVDDTAMFAKVWDRDVLLMEPFVIPANWHVSRSFDWGSSTPFCCLWTAEANGETVMINGKPFCPPKGSLIVVGEDYGTPLTPDGKQVKRNLGLEMSASKVGFRLKEREMKLQNQILKNHPKVSPGPADNQIYNGARVDNGTAPTLGKDLASSGITFVTSDKSSGSRVTSAQIMYDRLQSTIDQNPERPHIYFFTNCRFLIRTLPELYRDEDEPDSVKKGGDDHAWDALAYRLTWKRPTSSVKAGVF</sequence>
<reference evidence="1 2" key="1">
    <citation type="submission" date="2023-11" db="EMBL/GenBank/DDBJ databases">
        <title>Complete genome of Pseudomonas benzenivorans BA3361.</title>
        <authorList>
            <person name="Shin S.Y."/>
            <person name="Song J."/>
            <person name="Kang H."/>
        </authorList>
    </citation>
    <scope>NUCLEOTIDE SEQUENCE [LARGE SCALE GENOMIC DNA]</scope>
    <source>
        <strain evidence="1 2">HNIBRBA3361</strain>
    </source>
</reference>
<dbReference type="InterPro" id="IPR027417">
    <property type="entry name" value="P-loop_NTPase"/>
</dbReference>
<dbReference type="Gene3D" id="3.40.50.300">
    <property type="entry name" value="P-loop containing nucleotide triphosphate hydrolases"/>
    <property type="match status" value="1"/>
</dbReference>
<dbReference type="RefSeq" id="WP_318642003.1">
    <property type="nucleotide sequence ID" value="NZ_CP137892.1"/>
</dbReference>
<proteinExistence type="predicted"/>
<organism evidence="1 2">
    <name type="scientific">Pseudomonas benzenivorans</name>
    <dbReference type="NCBI Taxonomy" id="556533"/>
    <lineage>
        <taxon>Bacteria</taxon>
        <taxon>Pseudomonadati</taxon>
        <taxon>Pseudomonadota</taxon>
        <taxon>Gammaproteobacteria</taxon>
        <taxon>Pseudomonadales</taxon>
        <taxon>Pseudomonadaceae</taxon>
        <taxon>Pseudomonas</taxon>
    </lineage>
</organism>
<accession>A0ABZ0PRI7</accession>
<name>A0ABZ0PRI7_9PSED</name>
<dbReference type="Proteomes" id="UP001305928">
    <property type="component" value="Chromosome"/>
</dbReference>